<dbReference type="EMBL" id="PVWJ01000012">
    <property type="protein sequence ID" value="PSB04435.1"/>
    <property type="molecule type" value="Genomic_DNA"/>
</dbReference>
<reference evidence="2 3" key="1">
    <citation type="submission" date="2018-02" db="EMBL/GenBank/DDBJ databases">
        <authorList>
            <person name="Cohen D.B."/>
            <person name="Kent A.D."/>
        </authorList>
    </citation>
    <scope>NUCLEOTIDE SEQUENCE [LARGE SCALE GENOMIC DNA]</scope>
    <source>
        <strain evidence="2 3">CCAP 1448/3</strain>
    </source>
</reference>
<organism evidence="2 3">
    <name type="scientific">Merismopedia glauca CCAP 1448/3</name>
    <dbReference type="NCBI Taxonomy" id="1296344"/>
    <lineage>
        <taxon>Bacteria</taxon>
        <taxon>Bacillati</taxon>
        <taxon>Cyanobacteriota</taxon>
        <taxon>Cyanophyceae</taxon>
        <taxon>Synechococcales</taxon>
        <taxon>Merismopediaceae</taxon>
        <taxon>Merismopedia</taxon>
    </lineage>
</organism>
<evidence type="ECO:0000256" key="1">
    <source>
        <dbReference type="SAM" id="Phobius"/>
    </source>
</evidence>
<evidence type="ECO:0000313" key="2">
    <source>
        <dbReference type="EMBL" id="PSB04435.1"/>
    </source>
</evidence>
<dbReference type="InterPro" id="IPR005625">
    <property type="entry name" value="PepSY-ass_TM"/>
</dbReference>
<feature type="transmembrane region" description="Helical" evidence="1">
    <location>
        <begin position="67"/>
        <end position="87"/>
    </location>
</feature>
<keyword evidence="3" id="KW-1185">Reference proteome</keyword>
<feature type="transmembrane region" description="Helical" evidence="1">
    <location>
        <begin position="107"/>
        <end position="126"/>
    </location>
</feature>
<reference evidence="2 3" key="2">
    <citation type="submission" date="2018-03" db="EMBL/GenBank/DDBJ databases">
        <title>The ancient ancestry and fast evolution of plastids.</title>
        <authorList>
            <person name="Moore K.R."/>
            <person name="Magnabosco C."/>
            <person name="Momper L."/>
            <person name="Gold D.A."/>
            <person name="Bosak T."/>
            <person name="Fournier G.P."/>
        </authorList>
    </citation>
    <scope>NUCLEOTIDE SEQUENCE [LARGE SCALE GENOMIC DNA]</scope>
    <source>
        <strain evidence="2 3">CCAP 1448/3</strain>
    </source>
</reference>
<dbReference type="Proteomes" id="UP000238762">
    <property type="component" value="Unassembled WGS sequence"/>
</dbReference>
<keyword evidence="1" id="KW-1133">Transmembrane helix</keyword>
<gene>
    <name evidence="2" type="ORF">C7B64_03855</name>
</gene>
<feature type="transmembrane region" description="Helical" evidence="1">
    <location>
        <begin position="16"/>
        <end position="36"/>
    </location>
</feature>
<accession>A0A2T1C827</accession>
<keyword evidence="1" id="KW-0812">Transmembrane</keyword>
<evidence type="ECO:0000313" key="3">
    <source>
        <dbReference type="Proteomes" id="UP000238762"/>
    </source>
</evidence>
<sequence length="192" mass="21601">MSKNLQFNLRKLHRKIAPILFLPLLISALTGIAYRIGRSWFGLSDQFGDFMMIIHEGKYLGKPLAPVYVLLTGLGLAGMLVTGIFMLKQRQNQSKSDKFSTRLLHRFLAPVFFLPLVVSASTGITYRLGKTWFGLSTEQAQLFLDIHQGNYLGSSWRGVYILLVGLGLIFMLVTGMEMTGIFRNNLIKVQAK</sequence>
<dbReference type="Pfam" id="PF03929">
    <property type="entry name" value="PepSY_TM"/>
    <property type="match status" value="1"/>
</dbReference>
<dbReference type="OrthoDB" id="574468at2"/>
<dbReference type="RefSeq" id="WP_106287339.1">
    <property type="nucleotide sequence ID" value="NZ_CAWNTC010000182.1"/>
</dbReference>
<keyword evidence="1" id="KW-0472">Membrane</keyword>
<dbReference type="AlphaFoldDB" id="A0A2T1C827"/>
<protein>
    <submittedName>
        <fullName evidence="2">Peptidase</fullName>
    </submittedName>
</protein>
<proteinExistence type="predicted"/>
<feature type="transmembrane region" description="Helical" evidence="1">
    <location>
        <begin position="159"/>
        <end position="182"/>
    </location>
</feature>
<name>A0A2T1C827_9CYAN</name>
<comment type="caution">
    <text evidence="2">The sequence shown here is derived from an EMBL/GenBank/DDBJ whole genome shotgun (WGS) entry which is preliminary data.</text>
</comment>